<sequence length="219" mass="24231">MSRSSRGRSGDDGQVTYDKSATALLLIDPYNDFISPGGKVWDRLRGVIEGNDCITHMQQVLDAARGANLRVFYALHRRYRPGDYETWKYVAPVQRAAWSRKAFEYGTWGGEIRPGFEPQPGDIVADEHWCSSGFANTDLDLQLKRHGIERVIVMGLIAHTCVEATVRFAAELGYDVTVVRDATADYSDTEMHAALEVNMPNYASAIVTADEAVAAITAL</sequence>
<dbReference type="CDD" id="cd00431">
    <property type="entry name" value="cysteine_hydrolases"/>
    <property type="match status" value="1"/>
</dbReference>
<dbReference type="AlphaFoldDB" id="A0A1W9ZBG7"/>
<organism evidence="3 4">
    <name type="scientific">Mycobacterium arosiense ATCC BAA-1401 = DSM 45069</name>
    <dbReference type="NCBI Taxonomy" id="1265311"/>
    <lineage>
        <taxon>Bacteria</taxon>
        <taxon>Bacillati</taxon>
        <taxon>Actinomycetota</taxon>
        <taxon>Actinomycetes</taxon>
        <taxon>Mycobacteriales</taxon>
        <taxon>Mycobacteriaceae</taxon>
        <taxon>Mycobacterium</taxon>
        <taxon>Mycobacterium avium complex (MAC)</taxon>
    </lineage>
</organism>
<reference evidence="3 4" key="1">
    <citation type="submission" date="2016-12" db="EMBL/GenBank/DDBJ databases">
        <title>The new phylogeny of genus Mycobacterium.</title>
        <authorList>
            <person name="Tortoli E."/>
            <person name="Trovato A."/>
            <person name="Cirillo D.M."/>
        </authorList>
    </citation>
    <scope>NUCLEOTIDE SEQUENCE [LARGE SCALE GENOMIC DNA]</scope>
    <source>
        <strain evidence="3 4">DSM 45069</strain>
    </source>
</reference>
<dbReference type="InterPro" id="IPR036380">
    <property type="entry name" value="Isochorismatase-like_sf"/>
</dbReference>
<evidence type="ECO:0000259" key="2">
    <source>
        <dbReference type="Pfam" id="PF00857"/>
    </source>
</evidence>
<feature type="domain" description="Isochorismatase-like" evidence="2">
    <location>
        <begin position="22"/>
        <end position="209"/>
    </location>
</feature>
<name>A0A1W9ZBG7_MYCAI</name>
<dbReference type="Proteomes" id="UP000192707">
    <property type="component" value="Unassembled WGS sequence"/>
</dbReference>
<accession>A0A1W9ZBG7</accession>
<evidence type="ECO:0000256" key="1">
    <source>
        <dbReference type="ARBA" id="ARBA00022801"/>
    </source>
</evidence>
<evidence type="ECO:0000313" key="3">
    <source>
        <dbReference type="EMBL" id="ORA11380.1"/>
    </source>
</evidence>
<dbReference type="InterPro" id="IPR000868">
    <property type="entry name" value="Isochorismatase-like_dom"/>
</dbReference>
<comment type="caution">
    <text evidence="3">The sequence shown here is derived from an EMBL/GenBank/DDBJ whole genome shotgun (WGS) entry which is preliminary data.</text>
</comment>
<dbReference type="EMBL" id="MVHG01000054">
    <property type="protein sequence ID" value="ORA11380.1"/>
    <property type="molecule type" value="Genomic_DNA"/>
</dbReference>
<protein>
    <submittedName>
        <fullName evidence="3">Isochorismatase</fullName>
    </submittedName>
</protein>
<evidence type="ECO:0000313" key="4">
    <source>
        <dbReference type="Proteomes" id="UP000192707"/>
    </source>
</evidence>
<dbReference type="GO" id="GO:0016787">
    <property type="term" value="F:hydrolase activity"/>
    <property type="evidence" value="ECO:0007669"/>
    <property type="project" value="UniProtKB-KW"/>
</dbReference>
<dbReference type="SUPFAM" id="SSF52499">
    <property type="entry name" value="Isochorismatase-like hydrolases"/>
    <property type="match status" value="1"/>
</dbReference>
<dbReference type="PANTHER" id="PTHR43540">
    <property type="entry name" value="PEROXYUREIDOACRYLATE/UREIDOACRYLATE AMIDOHYDROLASE-RELATED"/>
    <property type="match status" value="1"/>
</dbReference>
<dbReference type="Pfam" id="PF00857">
    <property type="entry name" value="Isochorismatase"/>
    <property type="match status" value="1"/>
</dbReference>
<dbReference type="OrthoDB" id="3174612at2"/>
<gene>
    <name evidence="3" type="ORF">BST14_18740</name>
</gene>
<dbReference type="PANTHER" id="PTHR43540:SF16">
    <property type="entry name" value="ISOCHORISMATASE-LIKE DOMAIN-CONTAINING PROTEIN"/>
    <property type="match status" value="1"/>
</dbReference>
<dbReference type="InterPro" id="IPR050272">
    <property type="entry name" value="Isochorismatase-like_hydrls"/>
</dbReference>
<proteinExistence type="predicted"/>
<keyword evidence="4" id="KW-1185">Reference proteome</keyword>
<keyword evidence="1" id="KW-0378">Hydrolase</keyword>
<dbReference type="Gene3D" id="3.40.50.850">
    <property type="entry name" value="Isochorismatase-like"/>
    <property type="match status" value="1"/>
</dbReference>